<dbReference type="Proteomes" id="UP001344906">
    <property type="component" value="Unassembled WGS sequence"/>
</dbReference>
<dbReference type="EMBL" id="BSRI01000001">
    <property type="protein sequence ID" value="GLV54908.1"/>
    <property type="molecule type" value="Genomic_DNA"/>
</dbReference>
<evidence type="ECO:0000313" key="2">
    <source>
        <dbReference type="Proteomes" id="UP001344906"/>
    </source>
</evidence>
<reference evidence="1 2" key="1">
    <citation type="submission" date="2023-02" db="EMBL/GenBank/DDBJ databases">
        <title>Dictyobacter halimunensis sp. nov., a new member of the class Ktedonobacteria from forest soil in a geothermal area.</title>
        <authorList>
            <person name="Rachmania M.K."/>
            <person name="Ningsih F."/>
            <person name="Sakai Y."/>
            <person name="Yabe S."/>
            <person name="Yokota A."/>
            <person name="Sjamsuridzal W."/>
        </authorList>
    </citation>
    <scope>NUCLEOTIDE SEQUENCE [LARGE SCALE GENOMIC DNA]</scope>
    <source>
        <strain evidence="1 2">S3.2.2.5</strain>
    </source>
</reference>
<organism evidence="1 2">
    <name type="scientific">Dictyobacter halimunensis</name>
    <dbReference type="NCBI Taxonomy" id="3026934"/>
    <lineage>
        <taxon>Bacteria</taxon>
        <taxon>Bacillati</taxon>
        <taxon>Chloroflexota</taxon>
        <taxon>Ktedonobacteria</taxon>
        <taxon>Ktedonobacterales</taxon>
        <taxon>Dictyobacteraceae</taxon>
        <taxon>Dictyobacter</taxon>
    </lineage>
</organism>
<keyword evidence="2" id="KW-1185">Reference proteome</keyword>
<evidence type="ECO:0000313" key="1">
    <source>
        <dbReference type="EMBL" id="GLV54908.1"/>
    </source>
</evidence>
<sequence length="75" mass="8443">MRKPYGGTRSLGLKRGTLVHHAKYGLCTVGGFDRKKQTVSLHAYRTNTRLTQGAKPATCNVKTWVAWRSWLVPQT</sequence>
<proteinExistence type="predicted"/>
<protein>
    <submittedName>
        <fullName evidence="1">Uncharacterized protein</fullName>
    </submittedName>
</protein>
<gene>
    <name evidence="1" type="ORF">KDH_17550</name>
</gene>
<name>A0ABQ6FR26_9CHLR</name>
<accession>A0ABQ6FR26</accession>
<comment type="caution">
    <text evidence="1">The sequence shown here is derived from an EMBL/GenBank/DDBJ whole genome shotgun (WGS) entry which is preliminary data.</text>
</comment>